<keyword evidence="3" id="KW-0238">DNA-binding</keyword>
<dbReference type="Proteomes" id="UP000481033">
    <property type="component" value="Unassembled WGS sequence"/>
</dbReference>
<dbReference type="Gene3D" id="3.40.190.290">
    <property type="match status" value="1"/>
</dbReference>
<dbReference type="GO" id="GO:0003677">
    <property type="term" value="F:DNA binding"/>
    <property type="evidence" value="ECO:0007669"/>
    <property type="project" value="UniProtKB-KW"/>
</dbReference>
<dbReference type="GO" id="GO:0005829">
    <property type="term" value="C:cytosol"/>
    <property type="evidence" value="ECO:0007669"/>
    <property type="project" value="TreeGrafter"/>
</dbReference>
<dbReference type="PRINTS" id="PR00039">
    <property type="entry name" value="HTHLYSR"/>
</dbReference>
<dbReference type="PANTHER" id="PTHR30419">
    <property type="entry name" value="HTH-TYPE TRANSCRIPTIONAL REGULATOR YBHD"/>
    <property type="match status" value="1"/>
</dbReference>
<sequence>MGQDRLGQLKPSQLRVLIAVADGGSFSEAALQLQLSQSAVSYAIATLEEDLGVVLFSRGRYGAVPTPVGQQIIERARHVLHLIEDIYQQANLAKGFEGGQLRIAAFRSAATHILPEVIAQYCQRYPAIAITIAEYDDRPDVESDLRKGKADVGITYLPHAPDLEASELTQDEFVVLFPPDTALPEPLTWETLTTYPLIMAPDGDSCDAMVINHGRQYGVELTPTYQIRSDATIVNMVAKGLGAAISPRLAAEPIPPGVQVCSLPEPIYRIICVATLADALLPPPVFAFMELLKESTQDALDPSNKTSPRQKAQEMV</sequence>
<evidence type="ECO:0000313" key="7">
    <source>
        <dbReference type="EMBL" id="NEZ55524.1"/>
    </source>
</evidence>
<dbReference type="InterPro" id="IPR050950">
    <property type="entry name" value="HTH-type_LysR_regulators"/>
</dbReference>
<dbReference type="FunFam" id="1.10.10.10:FF:000001">
    <property type="entry name" value="LysR family transcriptional regulator"/>
    <property type="match status" value="1"/>
</dbReference>
<comment type="similarity">
    <text evidence="1">Belongs to the LysR transcriptional regulatory family.</text>
</comment>
<evidence type="ECO:0000256" key="4">
    <source>
        <dbReference type="ARBA" id="ARBA00023163"/>
    </source>
</evidence>
<protein>
    <submittedName>
        <fullName evidence="7">LysR family transcriptional regulator</fullName>
    </submittedName>
</protein>
<comment type="caution">
    <text evidence="7">The sequence shown here is derived from an EMBL/GenBank/DDBJ whole genome shotgun (WGS) entry which is preliminary data.</text>
</comment>
<dbReference type="GO" id="GO:0003700">
    <property type="term" value="F:DNA-binding transcription factor activity"/>
    <property type="evidence" value="ECO:0007669"/>
    <property type="project" value="InterPro"/>
</dbReference>
<dbReference type="InterPro" id="IPR036390">
    <property type="entry name" value="WH_DNA-bd_sf"/>
</dbReference>
<dbReference type="SUPFAM" id="SSF53850">
    <property type="entry name" value="Periplasmic binding protein-like II"/>
    <property type="match status" value="1"/>
</dbReference>
<organism evidence="7 8">
    <name type="scientific">Adonisia turfae CCMR0081</name>
    <dbReference type="NCBI Taxonomy" id="2292702"/>
    <lineage>
        <taxon>Bacteria</taxon>
        <taxon>Bacillati</taxon>
        <taxon>Cyanobacteriota</taxon>
        <taxon>Adonisia</taxon>
        <taxon>Adonisia turfae</taxon>
    </lineage>
</organism>
<accession>A0A6M0RGZ4</accession>
<dbReference type="InterPro" id="IPR005119">
    <property type="entry name" value="LysR_subst-bd"/>
</dbReference>
<dbReference type="AlphaFoldDB" id="A0A6M0RGZ4"/>
<dbReference type="EMBL" id="QXHD01000004">
    <property type="protein sequence ID" value="NEZ55524.1"/>
    <property type="molecule type" value="Genomic_DNA"/>
</dbReference>
<evidence type="ECO:0000313" key="8">
    <source>
        <dbReference type="Proteomes" id="UP000481033"/>
    </source>
</evidence>
<evidence type="ECO:0000256" key="1">
    <source>
        <dbReference type="ARBA" id="ARBA00009437"/>
    </source>
</evidence>
<dbReference type="Gene3D" id="1.10.10.10">
    <property type="entry name" value="Winged helix-like DNA-binding domain superfamily/Winged helix DNA-binding domain"/>
    <property type="match status" value="1"/>
</dbReference>
<evidence type="ECO:0000256" key="2">
    <source>
        <dbReference type="ARBA" id="ARBA00023015"/>
    </source>
</evidence>
<name>A0A6M0RGZ4_9CYAN</name>
<keyword evidence="2" id="KW-0805">Transcription regulation</keyword>
<dbReference type="SUPFAM" id="SSF46785">
    <property type="entry name" value="Winged helix' DNA-binding domain"/>
    <property type="match status" value="1"/>
</dbReference>
<dbReference type="InterPro" id="IPR036388">
    <property type="entry name" value="WH-like_DNA-bd_sf"/>
</dbReference>
<dbReference type="InterPro" id="IPR011991">
    <property type="entry name" value="ArsR-like_HTH"/>
</dbReference>
<evidence type="ECO:0000256" key="5">
    <source>
        <dbReference type="SAM" id="MobiDB-lite"/>
    </source>
</evidence>
<evidence type="ECO:0000256" key="3">
    <source>
        <dbReference type="ARBA" id="ARBA00023125"/>
    </source>
</evidence>
<keyword evidence="8" id="KW-1185">Reference proteome</keyword>
<dbReference type="InterPro" id="IPR000847">
    <property type="entry name" value="LysR_HTH_N"/>
</dbReference>
<feature type="region of interest" description="Disordered" evidence="5">
    <location>
        <begin position="297"/>
        <end position="316"/>
    </location>
</feature>
<evidence type="ECO:0000259" key="6">
    <source>
        <dbReference type="PROSITE" id="PS50931"/>
    </source>
</evidence>
<dbReference type="Pfam" id="PF03466">
    <property type="entry name" value="LysR_substrate"/>
    <property type="match status" value="1"/>
</dbReference>
<keyword evidence="4" id="KW-0804">Transcription</keyword>
<dbReference type="CDD" id="cd00090">
    <property type="entry name" value="HTH_ARSR"/>
    <property type="match status" value="1"/>
</dbReference>
<dbReference type="Pfam" id="PF00126">
    <property type="entry name" value="HTH_1"/>
    <property type="match status" value="1"/>
</dbReference>
<dbReference type="PROSITE" id="PS50931">
    <property type="entry name" value="HTH_LYSR"/>
    <property type="match status" value="1"/>
</dbReference>
<reference evidence="7 8" key="1">
    <citation type="journal article" date="2020" name="Microb. Ecol.">
        <title>Ecogenomics of the Marine Benthic Filamentous Cyanobacterium Adonisia.</title>
        <authorList>
            <person name="Walter J.M."/>
            <person name="Coutinho F.H."/>
            <person name="Leomil L."/>
            <person name="Hargreaves P.I."/>
            <person name="Campeao M.E."/>
            <person name="Vieira V.V."/>
            <person name="Silva B.S."/>
            <person name="Fistarol G.O."/>
            <person name="Salomon P.S."/>
            <person name="Sawabe T."/>
            <person name="Mino S."/>
            <person name="Hosokawa M."/>
            <person name="Miyashita H."/>
            <person name="Maruyama F."/>
            <person name="van Verk M.C."/>
            <person name="Dutilh B.E."/>
            <person name="Thompson C.C."/>
            <person name="Thompson F.L."/>
        </authorList>
    </citation>
    <scope>NUCLEOTIDE SEQUENCE [LARGE SCALE GENOMIC DNA]</scope>
    <source>
        <strain evidence="7 8">CCMR0081</strain>
    </source>
</reference>
<gene>
    <name evidence="7" type="ORF">DXZ20_07520</name>
</gene>
<dbReference type="CDD" id="cd05466">
    <property type="entry name" value="PBP2_LTTR_substrate"/>
    <property type="match status" value="1"/>
</dbReference>
<dbReference type="RefSeq" id="WP_163660970.1">
    <property type="nucleotide sequence ID" value="NZ_QXHD01000004.1"/>
</dbReference>
<proteinExistence type="inferred from homology"/>
<feature type="domain" description="HTH lysR-type" evidence="6">
    <location>
        <begin position="9"/>
        <end position="66"/>
    </location>
</feature>